<feature type="domain" description="ATP-grasp" evidence="19">
    <location>
        <begin position="115"/>
        <end position="311"/>
    </location>
</feature>
<feature type="binding site" evidence="17">
    <location>
        <position position="278"/>
    </location>
    <ligand>
        <name>Mg(2+)</name>
        <dbReference type="ChEBI" id="CHEBI:18420"/>
        <label>2</label>
    </ligand>
</feature>
<dbReference type="PROSITE" id="PS50975">
    <property type="entry name" value="ATP_GRASP"/>
    <property type="match status" value="1"/>
</dbReference>
<gene>
    <name evidence="15" type="primary">ddl</name>
    <name evidence="20" type="ORF">BECKFW1821A_GA0114235_101543</name>
</gene>
<dbReference type="PROSITE" id="PS00844">
    <property type="entry name" value="DALA_DALA_LIGASE_2"/>
    <property type="match status" value="1"/>
</dbReference>
<keyword evidence="8 15" id="KW-0436">Ligase</keyword>
<comment type="cofactor">
    <cofactor evidence="17">
        <name>Mg(2+)</name>
        <dbReference type="ChEBI" id="CHEBI:18420"/>
    </cofactor>
    <cofactor evidence="17">
        <name>Mn(2+)</name>
        <dbReference type="ChEBI" id="CHEBI:29035"/>
    </cofactor>
    <text evidence="17">Binds 2 magnesium or manganese ions per subunit.</text>
</comment>
<keyword evidence="17" id="KW-0460">Magnesium</keyword>
<keyword evidence="13 15" id="KW-0961">Cell wall biogenesis/degradation</keyword>
<dbReference type="PANTHER" id="PTHR23132">
    <property type="entry name" value="D-ALANINE--D-ALANINE LIGASE"/>
    <property type="match status" value="1"/>
</dbReference>
<evidence type="ECO:0000313" key="20">
    <source>
        <dbReference type="EMBL" id="VFJ47216.1"/>
    </source>
</evidence>
<keyword evidence="17" id="KW-0464">Manganese</keyword>
<dbReference type="GO" id="GO:0071555">
    <property type="term" value="P:cell wall organization"/>
    <property type="evidence" value="ECO:0007669"/>
    <property type="project" value="UniProtKB-KW"/>
</dbReference>
<organism evidence="20">
    <name type="scientific">Candidatus Kentrum sp. FW</name>
    <dbReference type="NCBI Taxonomy" id="2126338"/>
    <lineage>
        <taxon>Bacteria</taxon>
        <taxon>Pseudomonadati</taxon>
        <taxon>Pseudomonadota</taxon>
        <taxon>Gammaproteobacteria</taxon>
        <taxon>Candidatus Kentrum</taxon>
    </lineage>
</organism>
<dbReference type="GO" id="GO:0005829">
    <property type="term" value="C:cytosol"/>
    <property type="evidence" value="ECO:0007669"/>
    <property type="project" value="TreeGrafter"/>
</dbReference>
<dbReference type="InterPro" id="IPR005905">
    <property type="entry name" value="D_ala_D_ala"/>
</dbReference>
<feature type="binding site" evidence="17">
    <location>
        <position position="280"/>
    </location>
    <ligand>
        <name>Mg(2+)</name>
        <dbReference type="ChEBI" id="CHEBI:18420"/>
        <label>2</label>
    </ligand>
</feature>
<dbReference type="GO" id="GO:0005524">
    <property type="term" value="F:ATP binding"/>
    <property type="evidence" value="ECO:0007669"/>
    <property type="project" value="UniProtKB-UniRule"/>
</dbReference>
<name>A0A450S5Q3_9GAMM</name>
<evidence type="ECO:0000259" key="19">
    <source>
        <dbReference type="PROSITE" id="PS50975"/>
    </source>
</evidence>
<proteinExistence type="inferred from homology"/>
<dbReference type="NCBIfam" id="TIGR01205">
    <property type="entry name" value="D_ala_D_alaTIGR"/>
    <property type="match status" value="1"/>
</dbReference>
<comment type="cofactor">
    <cofactor evidence="1">
        <name>Mn(2+)</name>
        <dbReference type="ChEBI" id="CHEBI:29035"/>
    </cofactor>
</comment>
<comment type="similarity">
    <text evidence="5 15">Belongs to the D-alanine--D-alanine ligase family.</text>
</comment>
<evidence type="ECO:0000256" key="6">
    <source>
        <dbReference type="ARBA" id="ARBA00012216"/>
    </source>
</evidence>
<dbReference type="InterPro" id="IPR011761">
    <property type="entry name" value="ATP-grasp"/>
</dbReference>
<keyword evidence="12 15" id="KW-0573">Peptidoglycan synthesis</keyword>
<keyword evidence="9 18" id="KW-0547">Nucleotide-binding</keyword>
<dbReference type="InterPro" id="IPR011127">
    <property type="entry name" value="Dala_Dala_lig_N"/>
</dbReference>
<evidence type="ECO:0000256" key="9">
    <source>
        <dbReference type="ARBA" id="ARBA00022741"/>
    </source>
</evidence>
<dbReference type="SUPFAM" id="SSF56059">
    <property type="entry name" value="Glutathione synthetase ATP-binding domain-like"/>
    <property type="match status" value="1"/>
</dbReference>
<evidence type="ECO:0000256" key="5">
    <source>
        <dbReference type="ARBA" id="ARBA00010871"/>
    </source>
</evidence>
<evidence type="ECO:0000256" key="15">
    <source>
        <dbReference type="HAMAP-Rule" id="MF_00047"/>
    </source>
</evidence>
<comment type="function">
    <text evidence="2 15">Cell wall formation.</text>
</comment>
<dbReference type="PIRSF" id="PIRSF039102">
    <property type="entry name" value="Ddl/VanB"/>
    <property type="match status" value="1"/>
</dbReference>
<evidence type="ECO:0000256" key="18">
    <source>
        <dbReference type="PROSITE-ProRule" id="PRU00409"/>
    </source>
</evidence>
<dbReference type="InterPro" id="IPR016185">
    <property type="entry name" value="PreATP-grasp_dom_sf"/>
</dbReference>
<keyword evidence="11 15" id="KW-0133">Cell shape</keyword>
<evidence type="ECO:0000256" key="17">
    <source>
        <dbReference type="PIRSR" id="PIRSR039102-3"/>
    </source>
</evidence>
<dbReference type="AlphaFoldDB" id="A0A450S5Q3"/>
<dbReference type="Gene3D" id="3.40.50.20">
    <property type="match status" value="1"/>
</dbReference>
<dbReference type="EMBL" id="CAADEW010000015">
    <property type="protein sequence ID" value="VFJ47216.1"/>
    <property type="molecule type" value="Genomic_DNA"/>
</dbReference>
<evidence type="ECO:0000256" key="11">
    <source>
        <dbReference type="ARBA" id="ARBA00022960"/>
    </source>
</evidence>
<dbReference type="EC" id="6.3.2.4" evidence="6 15"/>
<dbReference type="GO" id="GO:0008360">
    <property type="term" value="P:regulation of cell shape"/>
    <property type="evidence" value="ECO:0007669"/>
    <property type="project" value="UniProtKB-KW"/>
</dbReference>
<dbReference type="GO" id="GO:0008716">
    <property type="term" value="F:D-alanine-D-alanine ligase activity"/>
    <property type="evidence" value="ECO:0007669"/>
    <property type="project" value="UniProtKB-UniRule"/>
</dbReference>
<feature type="active site" evidence="16">
    <location>
        <position position="157"/>
    </location>
</feature>
<dbReference type="InterPro" id="IPR011095">
    <property type="entry name" value="Dala_Dala_lig_C"/>
</dbReference>
<feature type="active site" evidence="16">
    <location>
        <position position="29"/>
    </location>
</feature>
<evidence type="ECO:0000256" key="16">
    <source>
        <dbReference type="PIRSR" id="PIRSR039102-1"/>
    </source>
</evidence>
<evidence type="ECO:0000256" key="8">
    <source>
        <dbReference type="ARBA" id="ARBA00022598"/>
    </source>
</evidence>
<comment type="catalytic activity">
    <reaction evidence="14 15">
        <text>2 D-alanine + ATP = D-alanyl-D-alanine + ADP + phosphate + H(+)</text>
        <dbReference type="Rhea" id="RHEA:11224"/>
        <dbReference type="ChEBI" id="CHEBI:15378"/>
        <dbReference type="ChEBI" id="CHEBI:30616"/>
        <dbReference type="ChEBI" id="CHEBI:43474"/>
        <dbReference type="ChEBI" id="CHEBI:57416"/>
        <dbReference type="ChEBI" id="CHEBI:57822"/>
        <dbReference type="ChEBI" id="CHEBI:456216"/>
        <dbReference type="EC" id="6.3.2.4"/>
    </reaction>
</comment>
<keyword evidence="10 18" id="KW-0067">ATP-binding</keyword>
<evidence type="ECO:0000256" key="2">
    <source>
        <dbReference type="ARBA" id="ARBA00003921"/>
    </source>
</evidence>
<dbReference type="Gene3D" id="3.30.470.20">
    <property type="entry name" value="ATP-grasp fold, B domain"/>
    <property type="match status" value="1"/>
</dbReference>
<evidence type="ECO:0000256" key="14">
    <source>
        <dbReference type="ARBA" id="ARBA00047614"/>
    </source>
</evidence>
<feature type="binding site" evidence="17">
    <location>
        <position position="278"/>
    </location>
    <ligand>
        <name>Mg(2+)</name>
        <dbReference type="ChEBI" id="CHEBI:18420"/>
        <label>1</label>
    </ligand>
</feature>
<dbReference type="PROSITE" id="PS00843">
    <property type="entry name" value="DALA_DALA_LIGASE_1"/>
    <property type="match status" value="1"/>
</dbReference>
<comment type="subcellular location">
    <subcellularLocation>
        <location evidence="3 15">Cytoplasm</location>
    </subcellularLocation>
</comment>
<dbReference type="UniPathway" id="UPA00219"/>
<keyword evidence="7 15" id="KW-0963">Cytoplasm</keyword>
<dbReference type="Pfam" id="PF01820">
    <property type="entry name" value="Dala_Dala_lig_N"/>
    <property type="match status" value="1"/>
</dbReference>
<dbReference type="Gene3D" id="3.30.1490.20">
    <property type="entry name" value="ATP-grasp fold, A domain"/>
    <property type="match status" value="1"/>
</dbReference>
<dbReference type="Pfam" id="PF07478">
    <property type="entry name" value="Dala_Dala_lig_C"/>
    <property type="match status" value="1"/>
</dbReference>
<dbReference type="InterPro" id="IPR013815">
    <property type="entry name" value="ATP_grasp_subdomain_1"/>
</dbReference>
<evidence type="ECO:0000256" key="12">
    <source>
        <dbReference type="ARBA" id="ARBA00022984"/>
    </source>
</evidence>
<evidence type="ECO:0000256" key="10">
    <source>
        <dbReference type="ARBA" id="ARBA00022840"/>
    </source>
</evidence>
<evidence type="ECO:0000256" key="4">
    <source>
        <dbReference type="ARBA" id="ARBA00004752"/>
    </source>
</evidence>
<dbReference type="PANTHER" id="PTHR23132:SF23">
    <property type="entry name" value="D-ALANINE--D-ALANINE LIGASE B"/>
    <property type="match status" value="1"/>
</dbReference>
<feature type="binding site" evidence="17">
    <location>
        <position position="265"/>
    </location>
    <ligand>
        <name>Mg(2+)</name>
        <dbReference type="ChEBI" id="CHEBI:18420"/>
        <label>1</label>
    </ligand>
</feature>
<accession>A0A450S5Q3</accession>
<keyword evidence="17" id="KW-0479">Metal-binding</keyword>
<evidence type="ECO:0000256" key="7">
    <source>
        <dbReference type="ARBA" id="ARBA00022490"/>
    </source>
</evidence>
<dbReference type="NCBIfam" id="NF002378">
    <property type="entry name" value="PRK01372.1"/>
    <property type="match status" value="1"/>
</dbReference>
<comment type="pathway">
    <text evidence="4 15">Cell wall biogenesis; peptidoglycan biosynthesis.</text>
</comment>
<evidence type="ECO:0000256" key="13">
    <source>
        <dbReference type="ARBA" id="ARBA00023316"/>
    </source>
</evidence>
<sequence>MKILLNTLAVNHPAEFGKVAVLFGGSSAERLVSLESGRAVLDALRHRNVDAYGIDVGEDVLTQLVQDRYDRAFVILHGRGGEDGTLQGALDTIGIAYTGSGVLGSALSMDKVRTKHLWQAVGIPTPPFRVVRSESELVWAAKELGLPLIVKPVHEGSSIGVSKIADLWELNKAWYRAAHYDPLVLVERWIDGAEYTAAILNQTVFPLIRLETPRSFYDFDAKYSDNAETRYCCPCGLDTHQEEFFGDIALRAFDVLGAHGWGRVDFLCDALGEPWFIEMNAVPGMTDHSLVPMAAQAAGISFDQLVWRILETSF</sequence>
<reference evidence="20" key="1">
    <citation type="submission" date="2019-02" db="EMBL/GenBank/DDBJ databases">
        <authorList>
            <person name="Gruber-Vodicka R. H."/>
            <person name="Seah K. B. B."/>
        </authorList>
    </citation>
    <scope>NUCLEOTIDE SEQUENCE</scope>
    <source>
        <strain evidence="20">BECK_BZ15</strain>
    </source>
</reference>
<evidence type="ECO:0000256" key="1">
    <source>
        <dbReference type="ARBA" id="ARBA00001936"/>
    </source>
</evidence>
<dbReference type="GO" id="GO:0046872">
    <property type="term" value="F:metal ion binding"/>
    <property type="evidence" value="ECO:0007669"/>
    <property type="project" value="UniProtKB-KW"/>
</dbReference>
<dbReference type="InterPro" id="IPR000291">
    <property type="entry name" value="D-Ala_lig_Van_CS"/>
</dbReference>
<dbReference type="HAMAP" id="MF_00047">
    <property type="entry name" value="Dala_Dala_lig"/>
    <property type="match status" value="1"/>
</dbReference>
<evidence type="ECO:0000256" key="3">
    <source>
        <dbReference type="ARBA" id="ARBA00004496"/>
    </source>
</evidence>
<dbReference type="GO" id="GO:0009252">
    <property type="term" value="P:peptidoglycan biosynthetic process"/>
    <property type="evidence" value="ECO:0007669"/>
    <property type="project" value="UniProtKB-UniRule"/>
</dbReference>
<feature type="active site" evidence="16">
    <location>
        <position position="289"/>
    </location>
</feature>
<protein>
    <recommendedName>
        <fullName evidence="6 15">D-alanine--D-alanine ligase</fullName>
        <ecNumber evidence="6 15">6.3.2.4</ecNumber>
    </recommendedName>
    <alternativeName>
        <fullName evidence="15">D-Ala-D-Ala ligase</fullName>
    </alternativeName>
    <alternativeName>
        <fullName evidence="15">D-alanylalanine synthetase</fullName>
    </alternativeName>
</protein>
<dbReference type="SUPFAM" id="SSF52440">
    <property type="entry name" value="PreATP-grasp domain"/>
    <property type="match status" value="1"/>
</dbReference>